<reference evidence="2" key="1">
    <citation type="submission" date="2025-08" db="UniProtKB">
        <authorList>
            <consortium name="RefSeq"/>
        </authorList>
    </citation>
    <scope>IDENTIFICATION</scope>
    <source>
        <strain evidence="2">14028-0561.14</strain>
        <tissue evidence="2">Whole fly</tissue>
    </source>
</reference>
<keyword evidence="1" id="KW-1185">Reference proteome</keyword>
<dbReference type="SMART" id="SM00697">
    <property type="entry name" value="DM8"/>
    <property type="match status" value="1"/>
</dbReference>
<proteinExistence type="predicted"/>
<protein>
    <submittedName>
        <fullName evidence="2">Uncharacterized protein</fullName>
    </submittedName>
</protein>
<evidence type="ECO:0000313" key="2">
    <source>
        <dbReference type="RefSeq" id="XP_017030690.1"/>
    </source>
</evidence>
<dbReference type="InterPro" id="IPR010512">
    <property type="entry name" value="DUF1091"/>
</dbReference>
<evidence type="ECO:0000313" key="1">
    <source>
        <dbReference type="Proteomes" id="UP001652661"/>
    </source>
</evidence>
<feature type="non-terminal residue" evidence="2">
    <location>
        <position position="1"/>
    </location>
</feature>
<gene>
    <name evidence="2" type="primary">LOC108080463</name>
</gene>
<organism evidence="1 2">
    <name type="scientific">Drosophila kikkawai</name>
    <name type="common">Fruit fly</name>
    <dbReference type="NCBI Taxonomy" id="30033"/>
    <lineage>
        <taxon>Eukaryota</taxon>
        <taxon>Metazoa</taxon>
        <taxon>Ecdysozoa</taxon>
        <taxon>Arthropoda</taxon>
        <taxon>Hexapoda</taxon>
        <taxon>Insecta</taxon>
        <taxon>Pterygota</taxon>
        <taxon>Neoptera</taxon>
        <taxon>Endopterygota</taxon>
        <taxon>Diptera</taxon>
        <taxon>Brachycera</taxon>
        <taxon>Muscomorpha</taxon>
        <taxon>Ephydroidea</taxon>
        <taxon>Drosophilidae</taxon>
        <taxon>Drosophila</taxon>
        <taxon>Sophophora</taxon>
    </lineage>
</organism>
<dbReference type="RefSeq" id="XP_017030690.1">
    <property type="nucleotide sequence ID" value="XM_017175201.1"/>
</dbReference>
<dbReference type="PANTHER" id="PTHR20898">
    <property type="entry name" value="DAEDALUS ON 3-RELATED-RELATED"/>
    <property type="match status" value="1"/>
</dbReference>
<dbReference type="GeneID" id="108080463"/>
<sequence length="163" mass="19011">IIYQVSPKVEFTNIKCTSLDLSFSSFDYCHIKAVNRSFKYLSLKVKLHKVPITKIKVNIAVLKRFNGYRPFMYNVTVDACRFIRNPKSNPVFSYLYSLFKTYSNMNHTCPYNHDLIVEKLNTQFVNNQVTAVLPVPEGDYIFETNWFAENIQRAVVRVYGTLS</sequence>
<dbReference type="OrthoDB" id="7840513at2759"/>
<dbReference type="PANTHER" id="PTHR20898:SF0">
    <property type="entry name" value="DAEDALUS ON 3-RELATED"/>
    <property type="match status" value="1"/>
</dbReference>
<dbReference type="AlphaFoldDB" id="A0A6P4IQD3"/>
<dbReference type="Proteomes" id="UP001652661">
    <property type="component" value="Chromosome 3R"/>
</dbReference>
<accession>A0A6P4IQD3</accession>
<name>A0A6P4IQD3_DROKI</name>
<dbReference type="Pfam" id="PF06477">
    <property type="entry name" value="DUF1091"/>
    <property type="match status" value="1"/>
</dbReference>